<evidence type="ECO:0000256" key="5">
    <source>
        <dbReference type="SAM" id="Phobius"/>
    </source>
</evidence>
<dbReference type="Proteomes" id="UP000245119">
    <property type="component" value="Linkage Group LG1"/>
</dbReference>
<evidence type="ECO:0000256" key="4">
    <source>
        <dbReference type="ARBA" id="ARBA00023136"/>
    </source>
</evidence>
<organism evidence="6 7">
    <name type="scientific">Pomacea canaliculata</name>
    <name type="common">Golden apple snail</name>
    <dbReference type="NCBI Taxonomy" id="400727"/>
    <lineage>
        <taxon>Eukaryota</taxon>
        <taxon>Metazoa</taxon>
        <taxon>Spiralia</taxon>
        <taxon>Lophotrochozoa</taxon>
        <taxon>Mollusca</taxon>
        <taxon>Gastropoda</taxon>
        <taxon>Caenogastropoda</taxon>
        <taxon>Architaenioglossa</taxon>
        <taxon>Ampullarioidea</taxon>
        <taxon>Ampullariidae</taxon>
        <taxon>Pomacea</taxon>
    </lineage>
</organism>
<proteinExistence type="predicted"/>
<feature type="transmembrane region" description="Helical" evidence="5">
    <location>
        <begin position="118"/>
        <end position="140"/>
    </location>
</feature>
<dbReference type="AlphaFoldDB" id="A0A2T7PWV3"/>
<dbReference type="STRING" id="400727.A0A2T7PWV3"/>
<sequence length="289" mass="32957">MKVPPRVNYLLALLDKFALTLQVCRRRPHERHCLLAVNSGGRVQHSTCLVLDKSQGVVDGYCFNINYELPENRNVSDDFLSRIHLLRLFLAFYIISLVFFVAAYVFGLILCCWRVSRWAYIAGLCAYISAFSVAAAIAFFHGAEYLERNKLTEAEFYNAWSSTIKAATRRNYGWSYALGWVGMILAALTATFYSLAGCYITSARYEDRERFDKDPSTRGRDYPIALEPMYAVEDPYVIKPYAGPSPYAYPPTYGHPRAYTGPYILESPRYAIGYGSEGRDLWTMREMSS</sequence>
<dbReference type="Pfam" id="PF13903">
    <property type="entry name" value="Claudin_2"/>
    <property type="match status" value="1"/>
</dbReference>
<keyword evidence="4 5" id="KW-0472">Membrane</keyword>
<accession>A0A2T7PWV3</accession>
<evidence type="ECO:0000256" key="2">
    <source>
        <dbReference type="ARBA" id="ARBA00022692"/>
    </source>
</evidence>
<gene>
    <name evidence="6" type="ORF">C0Q70_00507</name>
</gene>
<dbReference type="EMBL" id="PZQS01000001">
    <property type="protein sequence ID" value="PVD37905.1"/>
    <property type="molecule type" value="Genomic_DNA"/>
</dbReference>
<comment type="caution">
    <text evidence="6">The sequence shown here is derived from an EMBL/GenBank/DDBJ whole genome shotgun (WGS) entry which is preliminary data.</text>
</comment>
<reference evidence="6 7" key="1">
    <citation type="submission" date="2018-04" db="EMBL/GenBank/DDBJ databases">
        <title>The genome of golden apple snail Pomacea canaliculata provides insight into stress tolerance and invasive adaptation.</title>
        <authorList>
            <person name="Liu C."/>
            <person name="Liu B."/>
            <person name="Ren Y."/>
            <person name="Zhang Y."/>
            <person name="Wang H."/>
            <person name="Li S."/>
            <person name="Jiang F."/>
            <person name="Yin L."/>
            <person name="Zhang G."/>
            <person name="Qian W."/>
            <person name="Fan W."/>
        </authorList>
    </citation>
    <scope>NUCLEOTIDE SEQUENCE [LARGE SCALE GENOMIC DNA]</scope>
    <source>
        <strain evidence="6">SZHN2017</strain>
        <tissue evidence="6">Muscle</tissue>
    </source>
</reference>
<dbReference type="Gene3D" id="1.20.140.150">
    <property type="match status" value="1"/>
</dbReference>
<evidence type="ECO:0000313" key="7">
    <source>
        <dbReference type="Proteomes" id="UP000245119"/>
    </source>
</evidence>
<dbReference type="PANTHER" id="PTHR21215:SF0">
    <property type="entry name" value="LD36024P"/>
    <property type="match status" value="1"/>
</dbReference>
<name>A0A2T7PWV3_POMCA</name>
<dbReference type="PANTHER" id="PTHR21215">
    <property type="entry name" value="LD36024P"/>
    <property type="match status" value="1"/>
</dbReference>
<keyword evidence="3 5" id="KW-1133">Transmembrane helix</keyword>
<keyword evidence="2 5" id="KW-0812">Transmembrane</keyword>
<evidence type="ECO:0000256" key="1">
    <source>
        <dbReference type="ARBA" id="ARBA00004141"/>
    </source>
</evidence>
<evidence type="ECO:0000256" key="3">
    <source>
        <dbReference type="ARBA" id="ARBA00022989"/>
    </source>
</evidence>
<comment type="subcellular location">
    <subcellularLocation>
        <location evidence="1">Membrane</location>
        <topology evidence="1">Multi-pass membrane protein</topology>
    </subcellularLocation>
</comment>
<dbReference type="GO" id="GO:0016020">
    <property type="term" value="C:membrane"/>
    <property type="evidence" value="ECO:0007669"/>
    <property type="project" value="UniProtKB-SubCell"/>
</dbReference>
<keyword evidence="7" id="KW-1185">Reference proteome</keyword>
<dbReference type="OrthoDB" id="6126739at2759"/>
<feature type="transmembrane region" description="Helical" evidence="5">
    <location>
        <begin position="88"/>
        <end position="111"/>
    </location>
</feature>
<protein>
    <submittedName>
        <fullName evidence="6">Uncharacterized protein</fullName>
    </submittedName>
</protein>
<dbReference type="InterPro" id="IPR004031">
    <property type="entry name" value="PMP22/EMP/MP20/Claudin"/>
</dbReference>
<feature type="transmembrane region" description="Helical" evidence="5">
    <location>
        <begin position="177"/>
        <end position="200"/>
    </location>
</feature>
<evidence type="ECO:0000313" key="6">
    <source>
        <dbReference type="EMBL" id="PVD37905.1"/>
    </source>
</evidence>